<evidence type="ECO:0000256" key="11">
    <source>
        <dbReference type="ARBA" id="ARBA00050990"/>
    </source>
</evidence>
<evidence type="ECO:0000259" key="16">
    <source>
        <dbReference type="SMART" id="SM00849"/>
    </source>
</evidence>
<dbReference type="GO" id="GO:0006749">
    <property type="term" value="P:glutathione metabolic process"/>
    <property type="evidence" value="ECO:0007669"/>
    <property type="project" value="InterPro"/>
</dbReference>
<reference evidence="17 18" key="1">
    <citation type="submission" date="2020-08" db="EMBL/GenBank/DDBJ databases">
        <authorList>
            <person name="Hejnol A."/>
        </authorList>
    </citation>
    <scope>NUCLEOTIDE SEQUENCE [LARGE SCALE GENOMIC DNA]</scope>
</reference>
<dbReference type="PANTHER" id="PTHR43084">
    <property type="entry name" value="PERSULFIDE DIOXYGENASE ETHE1"/>
    <property type="match status" value="1"/>
</dbReference>
<name>A0A7I8WAB9_9ANNE</name>
<dbReference type="Pfam" id="PF00753">
    <property type="entry name" value="Lactamase_B"/>
    <property type="match status" value="1"/>
</dbReference>
<proteinExistence type="inferred from homology"/>
<dbReference type="AlphaFoldDB" id="A0A7I8WAB9"/>
<comment type="caution">
    <text evidence="17">The sequence shown here is derived from an EMBL/GenBank/DDBJ whole genome shotgun (WGS) entry which is preliminary data.</text>
</comment>
<accession>A0A7I8WAB9</accession>
<gene>
    <name evidence="17" type="ORF">DGYR_LOCUS12533</name>
</gene>
<keyword evidence="4" id="KW-0479">Metal-binding</keyword>
<keyword evidence="9" id="KW-0408">Iron</keyword>
<dbReference type="GO" id="GO:0070813">
    <property type="term" value="P:hydrogen sulfide metabolic process"/>
    <property type="evidence" value="ECO:0007669"/>
    <property type="project" value="TreeGrafter"/>
</dbReference>
<evidence type="ECO:0000256" key="1">
    <source>
        <dbReference type="ARBA" id="ARBA00001954"/>
    </source>
</evidence>
<evidence type="ECO:0000313" key="18">
    <source>
        <dbReference type="Proteomes" id="UP000549394"/>
    </source>
</evidence>
<dbReference type="Proteomes" id="UP000549394">
    <property type="component" value="Unassembled WGS sequence"/>
</dbReference>
<keyword evidence="10" id="KW-0496">Mitochondrion</keyword>
<evidence type="ECO:0000256" key="15">
    <source>
        <dbReference type="ARBA" id="ARBA00077964"/>
    </source>
</evidence>
<comment type="similarity">
    <text evidence="3">Belongs to the metallo-beta-lactamase superfamily. Glyoxalase II family.</text>
</comment>
<comment type="cofactor">
    <cofactor evidence="1">
        <name>Fe(2+)</name>
        <dbReference type="ChEBI" id="CHEBI:29033"/>
    </cofactor>
</comment>
<evidence type="ECO:0000256" key="9">
    <source>
        <dbReference type="ARBA" id="ARBA00023004"/>
    </source>
</evidence>
<evidence type="ECO:0000256" key="10">
    <source>
        <dbReference type="ARBA" id="ARBA00023128"/>
    </source>
</evidence>
<evidence type="ECO:0000256" key="12">
    <source>
        <dbReference type="ARBA" id="ARBA00065219"/>
    </source>
</evidence>
<dbReference type="EMBL" id="CAJFCJ010000024">
    <property type="protein sequence ID" value="CAD5125092.1"/>
    <property type="molecule type" value="Genomic_DNA"/>
</dbReference>
<keyword evidence="6" id="KW-0223">Dioxygenase</keyword>
<comment type="catalytic activity">
    <reaction evidence="11">
        <text>S-sulfanylglutathione + O2 + H2O = sulfite + glutathione + 2 H(+)</text>
        <dbReference type="Rhea" id="RHEA:12981"/>
        <dbReference type="ChEBI" id="CHEBI:15377"/>
        <dbReference type="ChEBI" id="CHEBI:15378"/>
        <dbReference type="ChEBI" id="CHEBI:15379"/>
        <dbReference type="ChEBI" id="CHEBI:17359"/>
        <dbReference type="ChEBI" id="CHEBI:57925"/>
        <dbReference type="ChEBI" id="CHEBI:58905"/>
        <dbReference type="EC" id="1.13.11.18"/>
    </reaction>
</comment>
<evidence type="ECO:0000256" key="13">
    <source>
        <dbReference type="ARBA" id="ARBA00066686"/>
    </source>
</evidence>
<dbReference type="GO" id="GO:0005739">
    <property type="term" value="C:mitochondrion"/>
    <property type="evidence" value="ECO:0007669"/>
    <property type="project" value="UniProtKB-SubCell"/>
</dbReference>
<dbReference type="PANTHER" id="PTHR43084:SF1">
    <property type="entry name" value="PERSULFIDE DIOXYGENASE ETHE1, MITOCHONDRIAL"/>
    <property type="match status" value="1"/>
</dbReference>
<dbReference type="OrthoDB" id="449487at2759"/>
<dbReference type="CDD" id="cd07724">
    <property type="entry name" value="POD-like_MBL-fold"/>
    <property type="match status" value="1"/>
</dbReference>
<evidence type="ECO:0000256" key="14">
    <source>
        <dbReference type="ARBA" id="ARBA00067300"/>
    </source>
</evidence>
<comment type="subcellular location">
    <subcellularLocation>
        <location evidence="2">Mitochondrion</location>
    </subcellularLocation>
</comment>
<evidence type="ECO:0000313" key="17">
    <source>
        <dbReference type="EMBL" id="CAD5125092.1"/>
    </source>
</evidence>
<keyword evidence="7" id="KW-0007">Acetylation</keyword>
<dbReference type="GO" id="GO:0050313">
    <property type="term" value="F:sulfur dioxygenase activity"/>
    <property type="evidence" value="ECO:0007669"/>
    <property type="project" value="UniProtKB-EC"/>
</dbReference>
<evidence type="ECO:0000256" key="4">
    <source>
        <dbReference type="ARBA" id="ARBA00022723"/>
    </source>
</evidence>
<keyword evidence="18" id="KW-1185">Reference proteome</keyword>
<keyword evidence="5" id="KW-0809">Transit peptide</keyword>
<dbReference type="SMART" id="SM00849">
    <property type="entry name" value="Lactamase_B"/>
    <property type="match status" value="1"/>
</dbReference>
<dbReference type="InterPro" id="IPR001279">
    <property type="entry name" value="Metallo-B-lactamas"/>
</dbReference>
<evidence type="ECO:0000256" key="7">
    <source>
        <dbReference type="ARBA" id="ARBA00022990"/>
    </source>
</evidence>
<dbReference type="InterPro" id="IPR051682">
    <property type="entry name" value="Mito_Persulfide_Diox"/>
</dbReference>
<dbReference type="EC" id="1.13.11.18" evidence="13"/>
<evidence type="ECO:0000256" key="3">
    <source>
        <dbReference type="ARBA" id="ARBA00006759"/>
    </source>
</evidence>
<dbReference type="FunFam" id="3.60.15.10:FF:000013">
    <property type="entry name" value="Persulfide dioxygenase ETHE1, mitochondrial"/>
    <property type="match status" value="1"/>
</dbReference>
<evidence type="ECO:0000256" key="2">
    <source>
        <dbReference type="ARBA" id="ARBA00004173"/>
    </source>
</evidence>
<comment type="subunit">
    <text evidence="12">Homodimer. Monomer. Interacts with TST. May interact with RELA.</text>
</comment>
<keyword evidence="8" id="KW-0560">Oxidoreductase</keyword>
<evidence type="ECO:0000256" key="5">
    <source>
        <dbReference type="ARBA" id="ARBA00022946"/>
    </source>
</evidence>
<evidence type="ECO:0000256" key="8">
    <source>
        <dbReference type="ARBA" id="ARBA00023002"/>
    </source>
</evidence>
<dbReference type="GO" id="GO:0046872">
    <property type="term" value="F:metal ion binding"/>
    <property type="evidence" value="ECO:0007669"/>
    <property type="project" value="UniProtKB-KW"/>
</dbReference>
<dbReference type="SUPFAM" id="SSF56281">
    <property type="entry name" value="Metallo-hydrolase/oxidoreductase"/>
    <property type="match status" value="1"/>
</dbReference>
<organism evidence="17 18">
    <name type="scientific">Dimorphilus gyrociliatus</name>
    <dbReference type="NCBI Taxonomy" id="2664684"/>
    <lineage>
        <taxon>Eukaryota</taxon>
        <taxon>Metazoa</taxon>
        <taxon>Spiralia</taxon>
        <taxon>Lophotrochozoa</taxon>
        <taxon>Annelida</taxon>
        <taxon>Polychaeta</taxon>
        <taxon>Polychaeta incertae sedis</taxon>
        <taxon>Dinophilidae</taxon>
        <taxon>Dimorphilus</taxon>
    </lineage>
</organism>
<dbReference type="InterPro" id="IPR044528">
    <property type="entry name" value="POD-like_MBL-fold"/>
</dbReference>
<feature type="domain" description="Metallo-beta-lactamase" evidence="16">
    <location>
        <begin position="46"/>
        <end position="207"/>
    </location>
</feature>
<dbReference type="Gene3D" id="3.60.15.10">
    <property type="entry name" value="Ribonuclease Z/Hydroxyacylglutathione hydrolase-like"/>
    <property type="match status" value="1"/>
</dbReference>
<sequence length="262" mass="29723">MMKSSAHLMRAMRNISKSLNYKNKRFYGAASQGDHIFRQLFDIRTFTYTYLIADKTSKDAVLIDPVLEQTDRDESILKQLGLNLIYAINTHVHADHVTGSGELKKRFRNCQSVISKASNAKADIHLENLNSLPFGSTALEARNTPGHTNGCMTFVWHDGEMAFTGDALLIRGCGRTDFQEGNSETLYNSVHSQILSLPKNWLLYPGHDYTGQSVTTVEEELINNPRLRQPIKDFVKFMEELKLPYPREIERALPLNMVCGLQ</sequence>
<evidence type="ECO:0000256" key="6">
    <source>
        <dbReference type="ARBA" id="ARBA00022964"/>
    </source>
</evidence>
<protein>
    <recommendedName>
        <fullName evidence="14">Persulfide dioxygenase ETHE1, mitochondrial</fullName>
        <ecNumber evidence="13">1.13.11.18</ecNumber>
    </recommendedName>
    <alternativeName>
        <fullName evidence="15">Sulfur dioxygenase ETHE1</fullName>
    </alternativeName>
</protein>
<dbReference type="InterPro" id="IPR036866">
    <property type="entry name" value="RibonucZ/Hydroxyglut_hydro"/>
</dbReference>